<dbReference type="PANTHER" id="PTHR33112">
    <property type="entry name" value="DOMAIN PROTEIN, PUTATIVE-RELATED"/>
    <property type="match status" value="1"/>
</dbReference>
<organism evidence="2 3">
    <name type="scientific">Epicoccum nigrum</name>
    <name type="common">Soil fungus</name>
    <name type="synonym">Epicoccum purpurascens</name>
    <dbReference type="NCBI Taxonomy" id="105696"/>
    <lineage>
        <taxon>Eukaryota</taxon>
        <taxon>Fungi</taxon>
        <taxon>Dikarya</taxon>
        <taxon>Ascomycota</taxon>
        <taxon>Pezizomycotina</taxon>
        <taxon>Dothideomycetes</taxon>
        <taxon>Pleosporomycetidae</taxon>
        <taxon>Pleosporales</taxon>
        <taxon>Pleosporineae</taxon>
        <taxon>Didymellaceae</taxon>
        <taxon>Epicoccum</taxon>
    </lineage>
</organism>
<dbReference type="PANTHER" id="PTHR33112:SF10">
    <property type="entry name" value="TOL"/>
    <property type="match status" value="1"/>
</dbReference>
<evidence type="ECO:0000259" key="1">
    <source>
        <dbReference type="Pfam" id="PF06985"/>
    </source>
</evidence>
<name>A0A1Y2LK46_EPING</name>
<dbReference type="AlphaFoldDB" id="A0A1Y2LK46"/>
<dbReference type="STRING" id="105696.A0A1Y2LK46"/>
<reference evidence="2 3" key="1">
    <citation type="journal article" date="2017" name="Genome Announc.">
        <title>Genome sequence of the saprophytic ascomycete Epicoccum nigrum ICMP 19927 strain isolated from New Zealand.</title>
        <authorList>
            <person name="Fokin M."/>
            <person name="Fleetwood D."/>
            <person name="Weir B.S."/>
            <person name="Villas-Boas S.G."/>
        </authorList>
    </citation>
    <scope>NUCLEOTIDE SEQUENCE [LARGE SCALE GENOMIC DNA]</scope>
    <source>
        <strain evidence="2 3">ICMP 19927</strain>
    </source>
</reference>
<accession>A0A1Y2LK46</accession>
<proteinExistence type="predicted"/>
<keyword evidence="3" id="KW-1185">Reference proteome</keyword>
<evidence type="ECO:0000313" key="2">
    <source>
        <dbReference type="EMBL" id="OSS44296.1"/>
    </source>
</evidence>
<dbReference type="Proteomes" id="UP000193240">
    <property type="component" value="Unassembled WGS sequence"/>
</dbReference>
<evidence type="ECO:0000313" key="3">
    <source>
        <dbReference type="Proteomes" id="UP000193240"/>
    </source>
</evidence>
<dbReference type="InterPro" id="IPR010730">
    <property type="entry name" value="HET"/>
</dbReference>
<dbReference type="InParanoid" id="A0A1Y2LK46"/>
<protein>
    <recommendedName>
        <fullName evidence="1">Heterokaryon incompatibility domain-containing protein</fullName>
    </recommendedName>
</protein>
<feature type="domain" description="Heterokaryon incompatibility" evidence="1">
    <location>
        <begin position="227"/>
        <end position="382"/>
    </location>
</feature>
<sequence>MEIAPPPLNVLCELCKADFPEGKRWKFFDADLELKSVPFRSSSIRQIKDSVTSGCHVCSILWLHLRVHLHKTGLRHKVTKDNRYELHASPRRAAIESLVPNMICLYIRMPEYSKFTPFLFLSRITGVRKRVHDREVIWDINLADKSDGLVGNLAAQCSSMYNIGQRTTIQISRWLQACENEHEHCSTKAAETPPSSTHIFRLIDVGNGNITSVHLVSTDAFSQLPKYTTLSHRWTKATELTQLTWANLSKYFTRIDIGDWPQVYKDAITFTRQLHIRYLWIDSICIIQDFREDIVQQDWDEQSFLMDHIYANSVLNLSSIHEKEGNGFRTSRDVLLENPCVLQGGDYINGSVPSCYLLYRDENDRNAVSKAPLSTRGWVFQERILSKRVVNFGLQMYWECPSVLATEAFPGGYSTHTAGTPSQFAHVLPKLELLWPTFLGDPGVARYLSYALWHKIIMSYAPTKLSNPSDRLVALRGIANVILTRLHLPDSDYAAGMWMQNLPAMMVWLRGDEWTTVEGDSAARRALLHHFPSWSWASCNSSVIADVTPGISLDLIKVISLQGSDDKARTSVPTELILHGWIDTVKPPLTTFFKASPHTLKVQSVIANRETDILIRWDAPTDQAIDSLSFLPVFGDIELFRGLVLQRIATDHEIPTFSRLGFYQSTVVDPVLETTMWELVKPGDWDAKVLLAPLIRLV</sequence>
<dbReference type="EMBL" id="KZ107858">
    <property type="protein sequence ID" value="OSS44296.1"/>
    <property type="molecule type" value="Genomic_DNA"/>
</dbReference>
<gene>
    <name evidence="2" type="ORF">B5807_10999</name>
</gene>
<dbReference type="Pfam" id="PF06985">
    <property type="entry name" value="HET"/>
    <property type="match status" value="1"/>
</dbReference>